<dbReference type="EMBL" id="QXFU01000107">
    <property type="protein sequence ID" value="KAE9044017.1"/>
    <property type="molecule type" value="Genomic_DNA"/>
</dbReference>
<dbReference type="EMBL" id="QXFV01000878">
    <property type="protein sequence ID" value="KAE9022673.1"/>
    <property type="molecule type" value="Genomic_DNA"/>
</dbReference>
<proteinExistence type="predicted"/>
<evidence type="ECO:0000313" key="2">
    <source>
        <dbReference type="EMBL" id="KAE9022673.1"/>
    </source>
</evidence>
<dbReference type="Proteomes" id="UP000429607">
    <property type="component" value="Unassembled WGS sequence"/>
</dbReference>
<evidence type="ECO:0000313" key="5">
    <source>
        <dbReference type="Proteomes" id="UP000429607"/>
    </source>
</evidence>
<protein>
    <submittedName>
        <fullName evidence="3">Uncharacterized protein</fullName>
    </submittedName>
</protein>
<sequence>MDVPSWHPANQNSDALRRLAVSGGASSKRVELTVMAGSNVDTSTEAERLLVAKEETVMRLGGGRGLLDPSDRLYLEEQIELEQAAKGREQLEREAALQTFRSNALKAHKTTEIQLVAVASAKSKLLPPEKKPLVVIKAKKRATTATEKDAKAKKAKTTMKNGPGNPDKTDKGGRTPAMVVKRGKGDRKCDAISTTKPATKTPVSAALLLQDYSSSSDDE</sequence>
<evidence type="ECO:0000313" key="3">
    <source>
        <dbReference type="EMBL" id="KAE9044017.1"/>
    </source>
</evidence>
<evidence type="ECO:0000313" key="7">
    <source>
        <dbReference type="Proteomes" id="UP000435112"/>
    </source>
</evidence>
<evidence type="ECO:0000313" key="4">
    <source>
        <dbReference type="EMBL" id="KAE9354822.1"/>
    </source>
</evidence>
<dbReference type="OrthoDB" id="165832at2759"/>
<feature type="region of interest" description="Disordered" evidence="1">
    <location>
        <begin position="142"/>
        <end position="200"/>
    </location>
</feature>
<dbReference type="Proteomes" id="UP000435112">
    <property type="component" value="Unassembled WGS sequence"/>
</dbReference>
<evidence type="ECO:0000313" key="6">
    <source>
        <dbReference type="Proteomes" id="UP000434957"/>
    </source>
</evidence>
<dbReference type="Proteomes" id="UP000434957">
    <property type="component" value="Unassembled WGS sequence"/>
</dbReference>
<evidence type="ECO:0000256" key="1">
    <source>
        <dbReference type="SAM" id="MobiDB-lite"/>
    </source>
</evidence>
<gene>
    <name evidence="2" type="ORF">PR001_g13096</name>
    <name evidence="3" type="ORF">PR002_g3031</name>
    <name evidence="4" type="ORF">PR003_g3154</name>
</gene>
<keyword evidence="6" id="KW-1185">Reference proteome</keyword>
<dbReference type="AlphaFoldDB" id="A0A6A3NS44"/>
<accession>A0A6A3NS44</accession>
<organism evidence="3 7">
    <name type="scientific">Phytophthora rubi</name>
    <dbReference type="NCBI Taxonomy" id="129364"/>
    <lineage>
        <taxon>Eukaryota</taxon>
        <taxon>Sar</taxon>
        <taxon>Stramenopiles</taxon>
        <taxon>Oomycota</taxon>
        <taxon>Peronosporomycetes</taxon>
        <taxon>Peronosporales</taxon>
        <taxon>Peronosporaceae</taxon>
        <taxon>Phytophthora</taxon>
    </lineage>
</organism>
<comment type="caution">
    <text evidence="3">The sequence shown here is derived from an EMBL/GenBank/DDBJ whole genome shotgun (WGS) entry which is preliminary data.</text>
</comment>
<name>A0A6A3NS44_9STRA</name>
<dbReference type="EMBL" id="QXFT01000107">
    <property type="protein sequence ID" value="KAE9354822.1"/>
    <property type="molecule type" value="Genomic_DNA"/>
</dbReference>
<reference evidence="5 7" key="1">
    <citation type="submission" date="2018-09" db="EMBL/GenBank/DDBJ databases">
        <title>Genomic investigation of the strawberry pathogen Phytophthora fragariae indicates pathogenicity is determined by transcriptional variation in three key races.</title>
        <authorList>
            <person name="Adams T.M."/>
            <person name="Armitage A.D."/>
            <person name="Sobczyk M.K."/>
            <person name="Bates H.J."/>
            <person name="Dunwell J.M."/>
            <person name="Nellist C.F."/>
            <person name="Harrison R.J."/>
        </authorList>
    </citation>
    <scope>NUCLEOTIDE SEQUENCE [LARGE SCALE GENOMIC DNA]</scope>
    <source>
        <strain evidence="2 5">SCRP249</strain>
        <strain evidence="3 7">SCRP324</strain>
        <strain evidence="4 6">SCRP333</strain>
    </source>
</reference>